<evidence type="ECO:0000313" key="3">
    <source>
        <dbReference type="Proteomes" id="UP000632222"/>
    </source>
</evidence>
<evidence type="ECO:0000256" key="1">
    <source>
        <dbReference type="SAM" id="SignalP"/>
    </source>
</evidence>
<dbReference type="EMBL" id="BMOD01000021">
    <property type="protein sequence ID" value="GGJ50281.1"/>
    <property type="molecule type" value="Genomic_DNA"/>
</dbReference>
<feature type="signal peptide" evidence="1">
    <location>
        <begin position="1"/>
        <end position="21"/>
    </location>
</feature>
<keyword evidence="1" id="KW-0732">Signal</keyword>
<comment type="caution">
    <text evidence="2">The sequence shown here is derived from an EMBL/GenBank/DDBJ whole genome shotgun (WGS) entry which is preliminary data.</text>
</comment>
<name>A0ABQ2D9E3_9DEIO</name>
<proteinExistence type="predicted"/>
<evidence type="ECO:0008006" key="4">
    <source>
        <dbReference type="Google" id="ProtNLM"/>
    </source>
</evidence>
<protein>
    <recommendedName>
        <fullName evidence="4">Lipoprotein</fullName>
    </recommendedName>
</protein>
<dbReference type="Proteomes" id="UP000632222">
    <property type="component" value="Unassembled WGS sequence"/>
</dbReference>
<gene>
    <name evidence="2" type="ORF">GCM10008938_40260</name>
</gene>
<dbReference type="RefSeq" id="WP_189005874.1">
    <property type="nucleotide sequence ID" value="NZ_BMOD01000021.1"/>
</dbReference>
<feature type="chain" id="PRO_5045550254" description="Lipoprotein" evidence="1">
    <location>
        <begin position="22"/>
        <end position="151"/>
    </location>
</feature>
<keyword evidence="3" id="KW-1185">Reference proteome</keyword>
<evidence type="ECO:0000313" key="2">
    <source>
        <dbReference type="EMBL" id="GGJ50281.1"/>
    </source>
</evidence>
<reference evidence="3" key="1">
    <citation type="journal article" date="2019" name="Int. J. Syst. Evol. Microbiol.">
        <title>The Global Catalogue of Microorganisms (GCM) 10K type strain sequencing project: providing services to taxonomists for standard genome sequencing and annotation.</title>
        <authorList>
            <consortium name="The Broad Institute Genomics Platform"/>
            <consortium name="The Broad Institute Genome Sequencing Center for Infectious Disease"/>
            <person name="Wu L."/>
            <person name="Ma J."/>
        </authorList>
    </citation>
    <scope>NUCLEOTIDE SEQUENCE [LARGE SCALE GENOMIC DNA]</scope>
    <source>
        <strain evidence="3">JCM 14370</strain>
    </source>
</reference>
<accession>A0ABQ2D9E3</accession>
<sequence>MKRFRHWLLSAAVLLSTSALAVPATSIFKSYQAVFAEAEKQLPGAELWDGGFTYFDKSGEEWSWDYADPYLTVAGEHLVIVAFGDGEVLTDMDLVVTDVNGNVLGKDEDEDTFAVVDFVAPGGLLNITMKAFETKKANEGYGGYMIFRLPK</sequence>
<organism evidence="2 3">
    <name type="scientific">Deinococcus roseus</name>
    <dbReference type="NCBI Taxonomy" id="392414"/>
    <lineage>
        <taxon>Bacteria</taxon>
        <taxon>Thermotogati</taxon>
        <taxon>Deinococcota</taxon>
        <taxon>Deinococci</taxon>
        <taxon>Deinococcales</taxon>
        <taxon>Deinococcaceae</taxon>
        <taxon>Deinococcus</taxon>
    </lineage>
</organism>